<dbReference type="Gene3D" id="3.40.50.1820">
    <property type="entry name" value="alpha/beta hydrolase"/>
    <property type="match status" value="1"/>
</dbReference>
<dbReference type="PANTHER" id="PTHR48081">
    <property type="entry name" value="AB HYDROLASE SUPERFAMILY PROTEIN C4A8.06C"/>
    <property type="match status" value="1"/>
</dbReference>
<accession>A0A087BST5</accession>
<evidence type="ECO:0000313" key="4">
    <source>
        <dbReference type="Proteomes" id="UP000029082"/>
    </source>
</evidence>
<dbReference type="AlphaFoldDB" id="A0A087BST5"/>
<dbReference type="InterPro" id="IPR029058">
    <property type="entry name" value="AB_hydrolase_fold"/>
</dbReference>
<dbReference type="STRING" id="1437603.GCA_000771525_01690"/>
<reference evidence="3 4" key="1">
    <citation type="submission" date="2014-03" db="EMBL/GenBank/DDBJ databases">
        <title>Genomics of Bifidobacteria.</title>
        <authorList>
            <person name="Ventura M."/>
            <person name="Milani C."/>
            <person name="Lugli G.A."/>
        </authorList>
    </citation>
    <scope>NUCLEOTIDE SEQUENCE [LARGE SCALE GENOMIC DNA]</scope>
    <source>
        <strain evidence="3 4">DSM 21395</strain>
    </source>
</reference>
<dbReference type="EMBL" id="JGZE01000029">
    <property type="protein sequence ID" value="KFI74085.1"/>
    <property type="molecule type" value="Genomic_DNA"/>
</dbReference>
<evidence type="ECO:0000259" key="2">
    <source>
        <dbReference type="Pfam" id="PF20434"/>
    </source>
</evidence>
<dbReference type="GO" id="GO:0016787">
    <property type="term" value="F:hydrolase activity"/>
    <property type="evidence" value="ECO:0007669"/>
    <property type="project" value="UniProtKB-KW"/>
</dbReference>
<dbReference type="eggNOG" id="COG0657">
    <property type="taxonomic scope" value="Bacteria"/>
</dbReference>
<dbReference type="OrthoDB" id="9803828at2"/>
<name>A0A087BST5_9BIFI</name>
<dbReference type="Pfam" id="PF20434">
    <property type="entry name" value="BD-FAE"/>
    <property type="match status" value="1"/>
</dbReference>
<keyword evidence="4" id="KW-1185">Reference proteome</keyword>
<dbReference type="RefSeq" id="WP_033512907.1">
    <property type="nucleotide sequence ID" value="NZ_JDUO01000008.1"/>
</dbReference>
<dbReference type="SUPFAM" id="SSF53474">
    <property type="entry name" value="alpha/beta-Hydrolases"/>
    <property type="match status" value="1"/>
</dbReference>
<organism evidence="3 4">
    <name type="scientific">Bifidobacterium mongoliense DSM 21395</name>
    <dbReference type="NCBI Taxonomy" id="1437603"/>
    <lineage>
        <taxon>Bacteria</taxon>
        <taxon>Bacillati</taxon>
        <taxon>Actinomycetota</taxon>
        <taxon>Actinomycetes</taxon>
        <taxon>Bifidobacteriales</taxon>
        <taxon>Bifidobacteriaceae</taxon>
        <taxon>Bifidobacterium</taxon>
    </lineage>
</organism>
<comment type="caution">
    <text evidence="3">The sequence shown here is derived from an EMBL/GenBank/DDBJ whole genome shotgun (WGS) entry which is preliminary data.</text>
</comment>
<evidence type="ECO:0000313" key="3">
    <source>
        <dbReference type="EMBL" id="KFI74085.1"/>
    </source>
</evidence>
<gene>
    <name evidence="3" type="ORF">BMON_1706</name>
</gene>
<dbReference type="InterPro" id="IPR049492">
    <property type="entry name" value="BD-FAE-like_dom"/>
</dbReference>
<sequence>MISNEVSELFKANVAGMTASDAPRLAQQVLPDGIERVKDVAYLPDGDEGHLLDIYRPDGSQDRPLPVIVDLHGGGLYYGTKENNECRDMMLAGEGFAVVNANFRLVPAVSFPDQIADAMVVLRWVWAQGETRNLDLNNVFVTGDSAGAALAFYVCAAVGSPQLAGAFGVERPDLTVRALAATSGMFRLQGGVHATALSYYMQGYLQTPGDHIRMDRYLDLDQVVVDGDLPPMYMVTSVEDFIADNTYEVARILQARHQDYALRVWPRGHDRVLGHIFNITLAGDPAAHEARETIHEIAGFFRSYMAPAR</sequence>
<dbReference type="Proteomes" id="UP000029082">
    <property type="component" value="Unassembled WGS sequence"/>
</dbReference>
<keyword evidence="1" id="KW-0378">Hydrolase</keyword>
<evidence type="ECO:0000256" key="1">
    <source>
        <dbReference type="ARBA" id="ARBA00022801"/>
    </source>
</evidence>
<protein>
    <submittedName>
        <fullName evidence="3">Esterase</fullName>
    </submittedName>
</protein>
<proteinExistence type="predicted"/>
<dbReference type="GeneID" id="93094701"/>
<dbReference type="InterPro" id="IPR050300">
    <property type="entry name" value="GDXG_lipolytic_enzyme"/>
</dbReference>
<feature type="domain" description="BD-FAE-like" evidence="2">
    <location>
        <begin position="52"/>
        <end position="158"/>
    </location>
</feature>